<dbReference type="PANTHER" id="PTHR43821:SF1">
    <property type="entry name" value="NAD(P)H NITROREDUCTASE YDJA-RELATED"/>
    <property type="match status" value="1"/>
</dbReference>
<evidence type="ECO:0000259" key="8">
    <source>
        <dbReference type="Pfam" id="PF00881"/>
    </source>
</evidence>
<accession>A0A5R9KSU6</accession>
<evidence type="ECO:0000256" key="1">
    <source>
        <dbReference type="ARBA" id="ARBA00001917"/>
    </source>
</evidence>
<name>A0A5R9KSU6_9BACT</name>
<dbReference type="Gene3D" id="3.40.109.10">
    <property type="entry name" value="NADH Oxidase"/>
    <property type="match status" value="1"/>
</dbReference>
<dbReference type="InterPro" id="IPR029479">
    <property type="entry name" value="Nitroreductase"/>
</dbReference>
<evidence type="ECO:0000256" key="3">
    <source>
        <dbReference type="ARBA" id="ARBA00022630"/>
    </source>
</evidence>
<dbReference type="InterPro" id="IPR026021">
    <property type="entry name" value="YdjA-like"/>
</dbReference>
<keyword evidence="5" id="KW-0521">NADP</keyword>
<evidence type="ECO:0000313" key="10">
    <source>
        <dbReference type="Proteomes" id="UP000306402"/>
    </source>
</evidence>
<dbReference type="Proteomes" id="UP000306402">
    <property type="component" value="Unassembled WGS sequence"/>
</dbReference>
<proteinExistence type="inferred from homology"/>
<dbReference type="RefSeq" id="WP_138367573.1">
    <property type="nucleotide sequence ID" value="NZ_VCEJ01000005.1"/>
</dbReference>
<dbReference type="CDD" id="cd02135">
    <property type="entry name" value="YdjA-like"/>
    <property type="match status" value="1"/>
</dbReference>
<evidence type="ECO:0000256" key="7">
    <source>
        <dbReference type="ARBA" id="ARBA00023027"/>
    </source>
</evidence>
<organism evidence="9 10">
    <name type="scientific">Dyadobacter luticola</name>
    <dbReference type="NCBI Taxonomy" id="1979387"/>
    <lineage>
        <taxon>Bacteria</taxon>
        <taxon>Pseudomonadati</taxon>
        <taxon>Bacteroidota</taxon>
        <taxon>Cytophagia</taxon>
        <taxon>Cytophagales</taxon>
        <taxon>Spirosomataceae</taxon>
        <taxon>Dyadobacter</taxon>
    </lineage>
</organism>
<dbReference type="AlphaFoldDB" id="A0A5R9KSU6"/>
<evidence type="ECO:0000256" key="6">
    <source>
        <dbReference type="ARBA" id="ARBA00023002"/>
    </source>
</evidence>
<sequence>MEQSIEAINSIIRDRRSIFPQNYIQKDIPDEVIRQILENANYAPTHKMTEPWRFMVFKGESLKRLASFFSERYRSQTAPEAFSQARYDAAGEKVMKSNCVIIINVELHPEKLPEWEEVAATACAVQNIWLTASAYGIGSYWSSPGVLKELGAFLDLPEAQKCLGLFFMGYHDGAELPASKRTPIENKVTWAS</sequence>
<comment type="cofactor">
    <cofactor evidence="1">
        <name>FMN</name>
        <dbReference type="ChEBI" id="CHEBI:58210"/>
    </cofactor>
</comment>
<keyword evidence="10" id="KW-1185">Reference proteome</keyword>
<comment type="caution">
    <text evidence="9">The sequence shown here is derived from an EMBL/GenBank/DDBJ whole genome shotgun (WGS) entry which is preliminary data.</text>
</comment>
<keyword evidence="7" id="KW-0520">NAD</keyword>
<evidence type="ECO:0000256" key="4">
    <source>
        <dbReference type="ARBA" id="ARBA00022643"/>
    </source>
</evidence>
<dbReference type="Pfam" id="PF00881">
    <property type="entry name" value="Nitroreductase"/>
    <property type="match status" value="1"/>
</dbReference>
<evidence type="ECO:0000256" key="2">
    <source>
        <dbReference type="ARBA" id="ARBA00007118"/>
    </source>
</evidence>
<dbReference type="EMBL" id="VCEJ01000005">
    <property type="protein sequence ID" value="TLU99283.1"/>
    <property type="molecule type" value="Genomic_DNA"/>
</dbReference>
<reference evidence="9 10" key="1">
    <citation type="submission" date="2019-05" db="EMBL/GenBank/DDBJ databases">
        <authorList>
            <person name="Qu J.-H."/>
        </authorList>
    </citation>
    <scope>NUCLEOTIDE SEQUENCE [LARGE SCALE GENOMIC DNA]</scope>
    <source>
        <strain evidence="9 10">T17</strain>
    </source>
</reference>
<gene>
    <name evidence="9" type="ORF">FEN17_22200</name>
</gene>
<keyword evidence="6" id="KW-0560">Oxidoreductase</keyword>
<feature type="domain" description="Nitroreductase" evidence="8">
    <location>
        <begin position="12"/>
        <end position="170"/>
    </location>
</feature>
<dbReference type="InterPro" id="IPR000415">
    <property type="entry name" value="Nitroreductase-like"/>
</dbReference>
<dbReference type="OrthoDB" id="9804207at2"/>
<dbReference type="InterPro" id="IPR052530">
    <property type="entry name" value="NAD(P)H_nitroreductase"/>
</dbReference>
<dbReference type="PANTHER" id="PTHR43821">
    <property type="entry name" value="NAD(P)H NITROREDUCTASE YDJA-RELATED"/>
    <property type="match status" value="1"/>
</dbReference>
<comment type="similarity">
    <text evidence="2">Belongs to the nitroreductase family.</text>
</comment>
<evidence type="ECO:0000256" key="5">
    <source>
        <dbReference type="ARBA" id="ARBA00022857"/>
    </source>
</evidence>
<keyword evidence="3" id="KW-0285">Flavoprotein</keyword>
<protein>
    <submittedName>
        <fullName evidence="9">Nitroreductase</fullName>
    </submittedName>
</protein>
<dbReference type="SUPFAM" id="SSF55469">
    <property type="entry name" value="FMN-dependent nitroreductase-like"/>
    <property type="match status" value="1"/>
</dbReference>
<evidence type="ECO:0000313" key="9">
    <source>
        <dbReference type="EMBL" id="TLU99283.1"/>
    </source>
</evidence>
<keyword evidence="4" id="KW-0288">FMN</keyword>
<dbReference type="GO" id="GO:0016491">
    <property type="term" value="F:oxidoreductase activity"/>
    <property type="evidence" value="ECO:0007669"/>
    <property type="project" value="UniProtKB-KW"/>
</dbReference>